<reference evidence="5 6" key="1">
    <citation type="submission" date="2024-08" db="EMBL/GenBank/DDBJ databases">
        <authorList>
            <person name="Cucini C."/>
            <person name="Frati F."/>
        </authorList>
    </citation>
    <scope>NUCLEOTIDE SEQUENCE [LARGE SCALE GENOMIC DNA]</scope>
</reference>
<gene>
    <name evidence="5" type="ORF">ODALV1_LOCUS18445</name>
</gene>
<dbReference type="EMBL" id="CAXLJM020000058">
    <property type="protein sequence ID" value="CAL8119210.1"/>
    <property type="molecule type" value="Genomic_DNA"/>
</dbReference>
<dbReference type="PANTHER" id="PTHR13375:SF3">
    <property type="entry name" value="THO COMPLEX SUBUNIT 5 HOMOLOG"/>
    <property type="match status" value="1"/>
</dbReference>
<feature type="compositionally biased region" description="Basic and acidic residues" evidence="4">
    <location>
        <begin position="16"/>
        <end position="33"/>
    </location>
</feature>
<evidence type="ECO:0000256" key="3">
    <source>
        <dbReference type="ARBA" id="ARBA00023242"/>
    </source>
</evidence>
<name>A0ABP1R7I0_9HEXA</name>
<comment type="similarity">
    <text evidence="2">Belongs to the THOC5 family.</text>
</comment>
<dbReference type="Proteomes" id="UP001642540">
    <property type="component" value="Unassembled WGS sequence"/>
</dbReference>
<dbReference type="PANTHER" id="PTHR13375">
    <property type="entry name" value="FMS INTERACTING PROTEIN"/>
    <property type="match status" value="1"/>
</dbReference>
<accession>A0ABP1R7I0</accession>
<dbReference type="Pfam" id="PF09766">
    <property type="entry name" value="FmiP_Thoc5"/>
    <property type="match status" value="1"/>
</dbReference>
<organism evidence="5 6">
    <name type="scientific">Orchesella dallaii</name>
    <dbReference type="NCBI Taxonomy" id="48710"/>
    <lineage>
        <taxon>Eukaryota</taxon>
        <taxon>Metazoa</taxon>
        <taxon>Ecdysozoa</taxon>
        <taxon>Arthropoda</taxon>
        <taxon>Hexapoda</taxon>
        <taxon>Collembola</taxon>
        <taxon>Entomobryomorpha</taxon>
        <taxon>Entomobryoidea</taxon>
        <taxon>Orchesellidae</taxon>
        <taxon>Orchesellinae</taxon>
        <taxon>Orchesella</taxon>
    </lineage>
</organism>
<sequence length="693" mass="79558">MNGSSRQHGRSSSSVRDAKVEEKPVVHEDEDEKPLLDNKKDIFEKITAYEYEEARNMHPSKAVELYHTILEKFEANAAEVLAMKHGFESNHPNRMLLLRMEGLNYLTSLRTINRLLKIRLKIVRDEGETTRKDVDSEQYLLQNLLYEASNIQSQVAASQDYKRMDEKIDLISLDQFYKDAPPNVAKAEVTKIDPHHLRISRLEYEFLQRQHLTDECARLESEKGITIKKIKDKQVKLDDVRPLLKEVLKATLPLQNFFGLDISAKKIANDFERHLVSPLYVLFVQSEAYQKSAEANHNFIIRIGGDVEAAKELVVAQEEIEDESDSARNLDADAEISERRILRKRSSIGMSVDDNRKRTFQKHPLWIEWIVKWKGTESLTIQFYYLIKLKIITVKSRVHRDATDGTTSTSISGNSDNVLMELFPNDCGQESPNPTNNFIFNKFGISSFSTYLKETGKPYVWAQKICGLEFPELGGISGEGYDVKSKMDVSCRNIEGTLKQIRKRLVSQSKLWSQMKALETRNIQIPSAAKDFFPPKNSTTFVSWEAIDYETYRANKYTKQLIVSEGVSFKDMFYKAVLQRERAKMTALISIKMDFPAGAPVFRIQLDMDGQLRNGTSDGSIREIEREINVRAPEEFAKWSDVLISLQLHKLMMCCDIILETDFTLGEAIGLSEFIREKFTSRSTTGILMINHN</sequence>
<keyword evidence="3" id="KW-0539">Nucleus</keyword>
<comment type="caution">
    <text evidence="5">The sequence shown here is derived from an EMBL/GenBank/DDBJ whole genome shotgun (WGS) entry which is preliminary data.</text>
</comment>
<evidence type="ECO:0000313" key="5">
    <source>
        <dbReference type="EMBL" id="CAL8119210.1"/>
    </source>
</evidence>
<protein>
    <recommendedName>
        <fullName evidence="7">THO complex subunit 5</fullName>
    </recommendedName>
</protein>
<evidence type="ECO:0000313" key="6">
    <source>
        <dbReference type="Proteomes" id="UP001642540"/>
    </source>
</evidence>
<keyword evidence="6" id="KW-1185">Reference proteome</keyword>
<feature type="region of interest" description="Disordered" evidence="4">
    <location>
        <begin position="1"/>
        <end position="33"/>
    </location>
</feature>
<evidence type="ECO:0000256" key="4">
    <source>
        <dbReference type="SAM" id="MobiDB-lite"/>
    </source>
</evidence>
<evidence type="ECO:0008006" key="7">
    <source>
        <dbReference type="Google" id="ProtNLM"/>
    </source>
</evidence>
<proteinExistence type="inferred from homology"/>
<evidence type="ECO:0000256" key="2">
    <source>
        <dbReference type="ARBA" id="ARBA00008044"/>
    </source>
</evidence>
<comment type="subcellular location">
    <subcellularLocation>
        <location evidence="1">Nucleus</location>
    </subcellularLocation>
</comment>
<dbReference type="InterPro" id="IPR019163">
    <property type="entry name" value="THO_Thoc5"/>
</dbReference>
<evidence type="ECO:0000256" key="1">
    <source>
        <dbReference type="ARBA" id="ARBA00004123"/>
    </source>
</evidence>
<feature type="compositionally biased region" description="Low complexity" evidence="4">
    <location>
        <begin position="1"/>
        <end position="14"/>
    </location>
</feature>